<keyword evidence="2" id="KW-1185">Reference proteome</keyword>
<dbReference type="AlphaFoldDB" id="M1X4W4"/>
<dbReference type="Proteomes" id="UP000053051">
    <property type="component" value="Unassembled WGS sequence"/>
</dbReference>
<name>M1X4W4_9NOST</name>
<reference evidence="1 2" key="1">
    <citation type="submission" date="2012-05" db="EMBL/GenBank/DDBJ databases">
        <authorList>
            <person name="Hilton J."/>
        </authorList>
    </citation>
    <scope>NUCLEOTIDE SEQUENCE [LARGE SCALE GENOMIC DNA]</scope>
    <source>
        <strain evidence="1 2">HH01</strain>
    </source>
</reference>
<evidence type="ECO:0000313" key="2">
    <source>
        <dbReference type="Proteomes" id="UP000053051"/>
    </source>
</evidence>
<organism evidence="1 2">
    <name type="scientific">Richelia intracellularis HH01</name>
    <dbReference type="NCBI Taxonomy" id="1165094"/>
    <lineage>
        <taxon>Bacteria</taxon>
        <taxon>Bacillati</taxon>
        <taxon>Cyanobacteriota</taxon>
        <taxon>Cyanophyceae</taxon>
        <taxon>Nostocales</taxon>
        <taxon>Nostocaceae</taxon>
        <taxon>Richelia</taxon>
    </lineage>
</organism>
<gene>
    <name evidence="1" type="ORF">RINTHH_6410</name>
</gene>
<dbReference type="EMBL" id="CAIY01000027">
    <property type="protein sequence ID" value="CCH66796.1"/>
    <property type="molecule type" value="Genomic_DNA"/>
</dbReference>
<proteinExistence type="predicted"/>
<accession>M1X4W4</accession>
<sequence length="41" mass="4667">MSNNVPTVQPAKIKLKANIPTLKISLPMGVIFLYEWCYQLC</sequence>
<reference evidence="2" key="2">
    <citation type="submission" date="2016-01" db="EMBL/GenBank/DDBJ databases">
        <title>Diatom-associated endosymboitic cyanobacterium lacks core nitrogen metabolism enzymes.</title>
        <authorList>
            <person name="Hilton J.A."/>
            <person name="Foster R.A."/>
            <person name="Tripp H.J."/>
            <person name="Carter B.J."/>
            <person name="Zehr J.P."/>
            <person name="Villareal T.A."/>
        </authorList>
    </citation>
    <scope>NUCLEOTIDE SEQUENCE [LARGE SCALE GENOMIC DNA]</scope>
    <source>
        <strain evidence="2">HH01</strain>
    </source>
</reference>
<comment type="caution">
    <text evidence="1">The sequence shown here is derived from an EMBL/GenBank/DDBJ whole genome shotgun (WGS) entry which is preliminary data.</text>
</comment>
<evidence type="ECO:0000313" key="1">
    <source>
        <dbReference type="EMBL" id="CCH66796.1"/>
    </source>
</evidence>
<protein>
    <submittedName>
        <fullName evidence="1">Uncharacterized protein</fullName>
    </submittedName>
</protein>